<dbReference type="GO" id="GO:0044183">
    <property type="term" value="F:protein folding chaperone"/>
    <property type="evidence" value="ECO:0007669"/>
    <property type="project" value="TreeGrafter"/>
</dbReference>
<evidence type="ECO:0000259" key="2">
    <source>
        <dbReference type="PROSITE" id="PS50076"/>
    </source>
</evidence>
<proteinExistence type="predicted"/>
<dbReference type="PRINTS" id="PR00625">
    <property type="entry name" value="JDOMAIN"/>
</dbReference>
<dbReference type="EMBL" id="QKKF02015327">
    <property type="protein sequence ID" value="RZF42260.1"/>
    <property type="molecule type" value="Genomic_DNA"/>
</dbReference>
<dbReference type="OrthoDB" id="10590900at2759"/>
<evidence type="ECO:0000313" key="3">
    <source>
        <dbReference type="EMBL" id="RZF42260.1"/>
    </source>
</evidence>
<organism evidence="3 4">
    <name type="scientific">Laodelphax striatellus</name>
    <name type="common">Small brown planthopper</name>
    <name type="synonym">Delphax striatella</name>
    <dbReference type="NCBI Taxonomy" id="195883"/>
    <lineage>
        <taxon>Eukaryota</taxon>
        <taxon>Metazoa</taxon>
        <taxon>Ecdysozoa</taxon>
        <taxon>Arthropoda</taxon>
        <taxon>Hexapoda</taxon>
        <taxon>Insecta</taxon>
        <taxon>Pterygota</taxon>
        <taxon>Neoptera</taxon>
        <taxon>Paraneoptera</taxon>
        <taxon>Hemiptera</taxon>
        <taxon>Auchenorrhyncha</taxon>
        <taxon>Fulgoroidea</taxon>
        <taxon>Delphacidae</taxon>
        <taxon>Criomorphinae</taxon>
        <taxon>Laodelphax</taxon>
    </lineage>
</organism>
<reference evidence="3 4" key="1">
    <citation type="journal article" date="2017" name="Gigascience">
        <title>Genome sequence of the small brown planthopper, Laodelphax striatellus.</title>
        <authorList>
            <person name="Zhu J."/>
            <person name="Jiang F."/>
            <person name="Wang X."/>
            <person name="Yang P."/>
            <person name="Bao Y."/>
            <person name="Zhao W."/>
            <person name="Wang W."/>
            <person name="Lu H."/>
            <person name="Wang Q."/>
            <person name="Cui N."/>
            <person name="Li J."/>
            <person name="Chen X."/>
            <person name="Luo L."/>
            <person name="Yu J."/>
            <person name="Kang L."/>
            <person name="Cui F."/>
        </authorList>
    </citation>
    <scope>NUCLEOTIDE SEQUENCE [LARGE SCALE GENOMIC DNA]</scope>
    <source>
        <strain evidence="3">Lst14</strain>
    </source>
</reference>
<feature type="coiled-coil region" evidence="1">
    <location>
        <begin position="149"/>
        <end position="180"/>
    </location>
</feature>
<evidence type="ECO:0000313" key="4">
    <source>
        <dbReference type="Proteomes" id="UP000291343"/>
    </source>
</evidence>
<dbReference type="Pfam" id="PF00226">
    <property type="entry name" value="DnaJ"/>
    <property type="match status" value="1"/>
</dbReference>
<dbReference type="PANTHER" id="PTHR43948:SF10">
    <property type="entry name" value="MRJ, ISOFORM E"/>
    <property type="match status" value="1"/>
</dbReference>
<dbReference type="GO" id="GO:0005737">
    <property type="term" value="C:cytoplasm"/>
    <property type="evidence" value="ECO:0007669"/>
    <property type="project" value="TreeGrafter"/>
</dbReference>
<dbReference type="PANTHER" id="PTHR43948">
    <property type="entry name" value="DNAJ HOMOLOG SUBFAMILY B"/>
    <property type="match status" value="1"/>
</dbReference>
<dbReference type="InterPro" id="IPR036869">
    <property type="entry name" value="J_dom_sf"/>
</dbReference>
<dbReference type="InParanoid" id="A0A482X9U2"/>
<dbReference type="PROSITE" id="PS00636">
    <property type="entry name" value="DNAJ_1"/>
    <property type="match status" value="1"/>
</dbReference>
<dbReference type="STRING" id="195883.A0A482X9U2"/>
<dbReference type="InterPro" id="IPR001623">
    <property type="entry name" value="DnaJ_domain"/>
</dbReference>
<dbReference type="AlphaFoldDB" id="A0A482X9U2"/>
<evidence type="ECO:0000256" key="1">
    <source>
        <dbReference type="SAM" id="Coils"/>
    </source>
</evidence>
<dbReference type="GO" id="GO:0051082">
    <property type="term" value="F:unfolded protein binding"/>
    <property type="evidence" value="ECO:0007669"/>
    <property type="project" value="TreeGrafter"/>
</dbReference>
<dbReference type="SMART" id="SM00271">
    <property type="entry name" value="DnaJ"/>
    <property type="match status" value="1"/>
</dbReference>
<dbReference type="SMR" id="A0A482X9U2"/>
<dbReference type="SUPFAM" id="SSF46565">
    <property type="entry name" value="Chaperone J-domain"/>
    <property type="match status" value="1"/>
</dbReference>
<gene>
    <name evidence="3" type="ORF">LSTR_LSTR015216</name>
</gene>
<dbReference type="InterPro" id="IPR013597">
    <property type="entry name" value="Mat_intron_G2"/>
</dbReference>
<protein>
    <recommendedName>
        <fullName evidence="2">J domain-containing protein</fullName>
    </recommendedName>
</protein>
<accession>A0A482X9U2</accession>
<dbReference type="Proteomes" id="UP000291343">
    <property type="component" value="Unassembled WGS sequence"/>
</dbReference>
<name>A0A482X9U2_LAOST</name>
<keyword evidence="4" id="KW-1185">Reference proteome</keyword>
<dbReference type="CDD" id="cd06257">
    <property type="entry name" value="DnaJ"/>
    <property type="match status" value="1"/>
</dbReference>
<dbReference type="PROSITE" id="PS50076">
    <property type="entry name" value="DNAJ_2"/>
    <property type="match status" value="1"/>
</dbReference>
<comment type="caution">
    <text evidence="3">The sequence shown here is derived from an EMBL/GenBank/DDBJ whole genome shotgun (WGS) entry which is preliminary data.</text>
</comment>
<dbReference type="InterPro" id="IPR018253">
    <property type="entry name" value="DnaJ_domain_CS"/>
</dbReference>
<dbReference type="Pfam" id="PF08388">
    <property type="entry name" value="GIIM"/>
    <property type="match status" value="1"/>
</dbReference>
<sequence length="385" mass="45934">MPDYYEILGVKSTHDEIKKAYHKLALKLHPDKLHKEAQELDRLEKKKKDGELLSQSEEGQMAELKEKLGKFKQISVAYEILSDQTNKAQYDRGEDVSQQAYKRESSWEKEMRKFCEKADEIKKGIHKLNKTKLKYIAEVNRIESFYGIRNILFDKHRELKEELKKEQKEKVDKIIELNSEVGKDESIEKLTESVTKLKNDKGNYIFTIMNLLEKIKSGQTVRKYKKKIIIKPSAESTNRLLKRIRCLIRKNCAATQEKVIELLTPQIRGWVYYHRGICARKAYEKVDSEIFRALWQWSKRRHPNKGLRWIKEKYFKTKEARRWCFATLTNKEGTVEWKELFQATSVPIRRHKKIQAEANPYDKEWYAYFEKRRSNNPSLHEDDKI</sequence>
<keyword evidence="1" id="KW-0175">Coiled coil</keyword>
<feature type="domain" description="J" evidence="2">
    <location>
        <begin position="3"/>
        <end position="94"/>
    </location>
</feature>
<dbReference type="GO" id="GO:0051087">
    <property type="term" value="F:protein-folding chaperone binding"/>
    <property type="evidence" value="ECO:0007669"/>
    <property type="project" value="TreeGrafter"/>
</dbReference>
<dbReference type="Gene3D" id="1.10.287.110">
    <property type="entry name" value="DnaJ domain"/>
    <property type="match status" value="1"/>
</dbReference>